<dbReference type="RefSeq" id="WP_063377735.1">
    <property type="nucleotide sequence ID" value="NZ_AUXT01000173.1"/>
</dbReference>
<protein>
    <submittedName>
        <fullName evidence="1">Uncharacterized protein</fullName>
    </submittedName>
</protein>
<comment type="caution">
    <text evidence="1">The sequence shown here is derived from an EMBL/GenBank/DDBJ whole genome shotgun (WGS) entry which is preliminary data.</text>
</comment>
<organism evidence="1 2">
    <name type="scientific">Pseudoalteromonas luteoviolacea NCIMB 1942</name>
    <dbReference type="NCBI Taxonomy" id="1365253"/>
    <lineage>
        <taxon>Bacteria</taxon>
        <taxon>Pseudomonadati</taxon>
        <taxon>Pseudomonadota</taxon>
        <taxon>Gammaproteobacteria</taxon>
        <taxon>Alteromonadales</taxon>
        <taxon>Pseudoalteromonadaceae</taxon>
        <taxon>Pseudoalteromonas</taxon>
    </lineage>
</organism>
<accession>A0A167B0C3</accession>
<gene>
    <name evidence="1" type="ORF">N482_13130</name>
</gene>
<dbReference type="AlphaFoldDB" id="A0A167B0C3"/>
<evidence type="ECO:0000313" key="2">
    <source>
        <dbReference type="Proteomes" id="UP000076587"/>
    </source>
</evidence>
<reference evidence="1 2" key="1">
    <citation type="submission" date="2013-07" db="EMBL/GenBank/DDBJ databases">
        <title>Comparative Genomic and Metabolomic Analysis of Twelve Strains of Pseudoalteromonas luteoviolacea.</title>
        <authorList>
            <person name="Vynne N.G."/>
            <person name="Mansson M."/>
            <person name="Gram L."/>
        </authorList>
    </citation>
    <scope>NUCLEOTIDE SEQUENCE [LARGE SCALE GENOMIC DNA]</scope>
    <source>
        <strain evidence="1 2">NCIMB 1942</strain>
    </source>
</reference>
<dbReference type="PATRIC" id="fig|1365253.3.peg.3203"/>
<proteinExistence type="predicted"/>
<dbReference type="Proteomes" id="UP000076587">
    <property type="component" value="Unassembled WGS sequence"/>
</dbReference>
<evidence type="ECO:0000313" key="1">
    <source>
        <dbReference type="EMBL" id="KZN46011.1"/>
    </source>
</evidence>
<dbReference type="EMBL" id="AUXT01000173">
    <property type="protein sequence ID" value="KZN46011.1"/>
    <property type="molecule type" value="Genomic_DNA"/>
</dbReference>
<name>A0A167B0C3_9GAMM</name>
<sequence>MNLGNQHLKVVQLVATGIVVKVVATKTIDRGIAPTPNQIDIICELVDMLHESGRHSLAHEYDDLTCQWSELLLDKPA</sequence>